<protein>
    <submittedName>
        <fullName evidence="3">Uncharacterized protein</fullName>
    </submittedName>
</protein>
<accession>A0A9W4TLS4</accession>
<dbReference type="EMBL" id="OX336425">
    <property type="protein sequence ID" value="CAI2769143.1"/>
    <property type="molecule type" value="Genomic_DNA"/>
</dbReference>
<evidence type="ECO:0000313" key="3">
    <source>
        <dbReference type="EMBL" id="CAI2769143.1"/>
    </source>
</evidence>
<feature type="transmembrane region" description="Helical" evidence="1">
    <location>
        <begin position="6"/>
        <end position="26"/>
    </location>
</feature>
<reference evidence="3" key="2">
    <citation type="submission" date="2022-09" db="EMBL/GenBank/DDBJ databases">
        <authorList>
            <person name="Duchaud E."/>
        </authorList>
    </citation>
    <scope>NUCLEOTIDE SEQUENCE</scope>
    <source>
        <strain evidence="3">TRV642</strain>
    </source>
</reference>
<dbReference type="Proteomes" id="UP001152749">
    <property type="component" value="Chromosome"/>
</dbReference>
<keyword evidence="1" id="KW-1133">Transmembrane helix</keyword>
<keyword evidence="4" id="KW-1185">Reference proteome</keyword>
<keyword evidence="1" id="KW-0812">Transmembrane</keyword>
<keyword evidence="1" id="KW-0472">Membrane</keyword>
<name>A0A9W4TLS4_9FLAO</name>
<dbReference type="RefSeq" id="WP_173968450.1">
    <property type="nucleotide sequence ID" value="NZ_CADCST010000176.1"/>
</dbReference>
<reference evidence="2 4" key="1">
    <citation type="submission" date="2020-02" db="EMBL/GenBank/DDBJ databases">
        <authorList>
            <person name="Criscuolo A."/>
        </authorList>
    </citation>
    <scope>NUCLEOTIDE SEQUENCE [LARGE SCALE GENOMIC DNA]</scope>
    <source>
        <strain evidence="2">CECT7796</strain>
    </source>
</reference>
<evidence type="ECO:0000256" key="1">
    <source>
        <dbReference type="SAM" id="Phobius"/>
    </source>
</evidence>
<dbReference type="EMBL" id="CADCST010000176">
    <property type="protein sequence ID" value="CAA9203267.1"/>
    <property type="molecule type" value="Genomic_DNA"/>
</dbReference>
<proteinExistence type="predicted"/>
<evidence type="ECO:0000313" key="2">
    <source>
        <dbReference type="EMBL" id="CAA9203267.1"/>
    </source>
</evidence>
<dbReference type="AlphaFoldDB" id="A0A9W4TLS4"/>
<evidence type="ECO:0000313" key="4">
    <source>
        <dbReference type="Proteomes" id="UP000474567"/>
    </source>
</evidence>
<gene>
    <name evidence="2" type="ORF">FLACOL7796_04666</name>
    <name evidence="3" type="ORF">TRV642_4495</name>
</gene>
<organism evidence="3 5">
    <name type="scientific">Flavobacterium collinsii</name>
    <dbReference type="NCBI Taxonomy" id="1114861"/>
    <lineage>
        <taxon>Bacteria</taxon>
        <taxon>Pseudomonadati</taxon>
        <taxon>Bacteroidota</taxon>
        <taxon>Flavobacteriia</taxon>
        <taxon>Flavobacteriales</taxon>
        <taxon>Flavobacteriaceae</taxon>
        <taxon>Flavobacterium</taxon>
    </lineage>
</organism>
<dbReference type="KEGG" id="fcs:TRV642_4495"/>
<evidence type="ECO:0000313" key="5">
    <source>
        <dbReference type="Proteomes" id="UP001152749"/>
    </source>
</evidence>
<dbReference type="Proteomes" id="UP000474567">
    <property type="component" value="Unassembled WGS sequence"/>
</dbReference>
<sequence>MHPNNDIYASLLLGALLIATNLKPIITFREWMNFKINSTFKQYQNERKNKPHHKF</sequence>